<reference evidence="2" key="1">
    <citation type="journal article" date="2019" name="PLoS Negl. Trop. Dis.">
        <title>Revisiting the worldwide diversity of Leptospira species in the environment.</title>
        <authorList>
            <person name="Vincent A.T."/>
            <person name="Schiettekatte O."/>
            <person name="Bourhy P."/>
            <person name="Veyrier F.J."/>
            <person name="Picardeau M."/>
        </authorList>
    </citation>
    <scope>NUCLEOTIDE SEQUENCE [LARGE SCALE GENOMIC DNA]</scope>
    <source>
        <strain evidence="2">201702455</strain>
    </source>
</reference>
<dbReference type="EMBL" id="RQGF01000028">
    <property type="protein sequence ID" value="TGL60547.1"/>
    <property type="molecule type" value="Genomic_DNA"/>
</dbReference>
<sequence>MAFSKPFFSKLIPACIGLIASAILLVSCNNNDVNKIDLTATGTDGSTFPIQGEIDKDKTSNCGTATPYSSSGTGTTTGTTTGSTGTTNNLFTINSRMYFTTGAYITLKFVYDATQNQGSVDAQQGFTYSGLPSLGIPAALANFGKIFWGGSGVPVDTATSNAQSLSYLTVSLDLVGKKVDSGSVGLALTQCNTTDFVKCTSSTSNSMCFTQDGINCFNVNSIAGTTVSIKGDINCTSNAIPAGSSTTTQ</sequence>
<name>A0A4R9K5I7_9LEPT</name>
<dbReference type="PROSITE" id="PS51257">
    <property type="entry name" value="PROKAR_LIPOPROTEIN"/>
    <property type="match status" value="1"/>
</dbReference>
<evidence type="ECO:0008006" key="4">
    <source>
        <dbReference type="Google" id="ProtNLM"/>
    </source>
</evidence>
<dbReference type="Proteomes" id="UP000297762">
    <property type="component" value="Unassembled WGS sequence"/>
</dbReference>
<gene>
    <name evidence="2" type="ORF">EHQ64_11985</name>
</gene>
<keyword evidence="3" id="KW-1185">Reference proteome</keyword>
<dbReference type="RefSeq" id="WP_135649719.1">
    <property type="nucleotide sequence ID" value="NZ_RQGF01000028.1"/>
</dbReference>
<feature type="compositionally biased region" description="Low complexity" evidence="1">
    <location>
        <begin position="69"/>
        <end position="81"/>
    </location>
</feature>
<proteinExistence type="predicted"/>
<dbReference type="NCBIfam" id="NF047807">
    <property type="entry name" value="LIC10920_lipo"/>
    <property type="match status" value="1"/>
</dbReference>
<protein>
    <recommendedName>
        <fullName evidence="4">Lipoprotein</fullName>
    </recommendedName>
</protein>
<organism evidence="2 3">
    <name type="scientific">Leptospira sarikeiensis</name>
    <dbReference type="NCBI Taxonomy" id="2484943"/>
    <lineage>
        <taxon>Bacteria</taxon>
        <taxon>Pseudomonadati</taxon>
        <taxon>Spirochaetota</taxon>
        <taxon>Spirochaetia</taxon>
        <taxon>Leptospirales</taxon>
        <taxon>Leptospiraceae</taxon>
        <taxon>Leptospira</taxon>
    </lineage>
</organism>
<evidence type="ECO:0000256" key="1">
    <source>
        <dbReference type="SAM" id="MobiDB-lite"/>
    </source>
</evidence>
<evidence type="ECO:0000313" key="3">
    <source>
        <dbReference type="Proteomes" id="UP000297762"/>
    </source>
</evidence>
<comment type="caution">
    <text evidence="2">The sequence shown here is derived from an EMBL/GenBank/DDBJ whole genome shotgun (WGS) entry which is preliminary data.</text>
</comment>
<feature type="region of interest" description="Disordered" evidence="1">
    <location>
        <begin position="58"/>
        <end position="81"/>
    </location>
</feature>
<dbReference type="OrthoDB" id="345240at2"/>
<dbReference type="AlphaFoldDB" id="A0A4R9K5I7"/>
<accession>A0A4R9K5I7</accession>
<evidence type="ECO:0000313" key="2">
    <source>
        <dbReference type="EMBL" id="TGL60547.1"/>
    </source>
</evidence>